<keyword evidence="2" id="KW-0378">Hydrolase</keyword>
<dbReference type="Gene3D" id="3.60.15.10">
    <property type="entry name" value="Ribonuclease Z/Hydroxyacylglutathione hydrolase-like"/>
    <property type="match status" value="1"/>
</dbReference>
<name>A0A2S0N5V4_9BURK</name>
<dbReference type="EMBL" id="CP027671">
    <property type="protein sequence ID" value="AVO43524.1"/>
    <property type="molecule type" value="Genomic_DNA"/>
</dbReference>
<dbReference type="InterPro" id="IPR036866">
    <property type="entry name" value="RibonucZ/Hydroxyglut_hydro"/>
</dbReference>
<dbReference type="RefSeq" id="WP_106448466.1">
    <property type="nucleotide sequence ID" value="NZ_CP027671.1"/>
</dbReference>
<gene>
    <name evidence="2" type="ORF">C6571_18965</name>
</gene>
<dbReference type="SUPFAM" id="SSF56281">
    <property type="entry name" value="Metallo-hydrolase/oxidoreductase"/>
    <property type="match status" value="1"/>
</dbReference>
<reference evidence="2 3" key="1">
    <citation type="submission" date="2018-03" db="EMBL/GenBank/DDBJ databases">
        <title>Genome sequencing of Simplicispira sp.</title>
        <authorList>
            <person name="Kim S.-J."/>
            <person name="Heo J."/>
            <person name="Kwon S.-W."/>
        </authorList>
    </citation>
    <scope>NUCLEOTIDE SEQUENCE [LARGE SCALE GENOMIC DNA]</scope>
    <source>
        <strain evidence="2 3">SC1-8</strain>
        <plasmid evidence="2 3">unnamed2</plasmid>
    </source>
</reference>
<dbReference type="Proteomes" id="UP000239326">
    <property type="component" value="Plasmid unnamed2"/>
</dbReference>
<dbReference type="InterPro" id="IPR036388">
    <property type="entry name" value="WH-like_DNA-bd_sf"/>
</dbReference>
<dbReference type="OrthoDB" id="2971563at2"/>
<dbReference type="Pfam" id="PF00753">
    <property type="entry name" value="Lactamase_B"/>
    <property type="match status" value="1"/>
</dbReference>
<evidence type="ECO:0000313" key="3">
    <source>
        <dbReference type="Proteomes" id="UP000239326"/>
    </source>
</evidence>
<dbReference type="InterPro" id="IPR050662">
    <property type="entry name" value="Sec-metab_biosynth-thioest"/>
</dbReference>
<geneLocation type="plasmid" evidence="2 3">
    <name>unnamed2</name>
</geneLocation>
<protein>
    <submittedName>
        <fullName evidence="2">MBL fold metallo-hydrolase</fullName>
    </submittedName>
</protein>
<dbReference type="GO" id="GO:0016787">
    <property type="term" value="F:hydrolase activity"/>
    <property type="evidence" value="ECO:0007669"/>
    <property type="project" value="UniProtKB-KW"/>
</dbReference>
<keyword evidence="2" id="KW-0614">Plasmid</keyword>
<dbReference type="SMART" id="SM00849">
    <property type="entry name" value="Lactamase_B"/>
    <property type="match status" value="1"/>
</dbReference>
<dbReference type="PANTHER" id="PTHR23131">
    <property type="entry name" value="ENDORIBONUCLEASE LACTB2"/>
    <property type="match status" value="1"/>
</dbReference>
<dbReference type="InterPro" id="IPR001279">
    <property type="entry name" value="Metallo-B-lactamas"/>
</dbReference>
<dbReference type="PANTHER" id="PTHR23131:SF4">
    <property type="entry name" value="METALLO-BETA-LACTAMASE SUPERFAMILY POTEIN"/>
    <property type="match status" value="1"/>
</dbReference>
<organism evidence="2 3">
    <name type="scientific">Simplicispira suum</name>
    <dbReference type="NCBI Taxonomy" id="2109915"/>
    <lineage>
        <taxon>Bacteria</taxon>
        <taxon>Pseudomonadati</taxon>
        <taxon>Pseudomonadota</taxon>
        <taxon>Betaproteobacteria</taxon>
        <taxon>Burkholderiales</taxon>
        <taxon>Comamonadaceae</taxon>
        <taxon>Simplicispira</taxon>
    </lineage>
</organism>
<evidence type="ECO:0000259" key="1">
    <source>
        <dbReference type="SMART" id="SM00849"/>
    </source>
</evidence>
<dbReference type="AlphaFoldDB" id="A0A2S0N5V4"/>
<accession>A0A2S0N5V4</accession>
<dbReference type="Pfam" id="PF21221">
    <property type="entry name" value="B_lactamase-like_C"/>
    <property type="match status" value="1"/>
</dbReference>
<dbReference type="InterPro" id="IPR048933">
    <property type="entry name" value="B_lactamase-like_C"/>
</dbReference>
<dbReference type="KEGG" id="simp:C6571_18965"/>
<keyword evidence="3" id="KW-1185">Reference proteome</keyword>
<feature type="domain" description="Metallo-beta-lactamase" evidence="1">
    <location>
        <begin position="37"/>
        <end position="256"/>
    </location>
</feature>
<evidence type="ECO:0000313" key="2">
    <source>
        <dbReference type="EMBL" id="AVO43524.1"/>
    </source>
</evidence>
<sequence length="350" mass="39606">MSELLYPAGEPPVPGHAVEVATGVLWLRMPMPFALSHINFWAIRDGDAWAIVDSGLHTVETATAWLQLVAPDGPLQGRRVSRVFATHMHPDHVGMAGWLTRRFDCQLWMSRLEYLHCRMLVVDTGREAPADGVRFYQRAGWQDPQIETYRARFGAFGRMIHPLPDSFQRLEDGAVLRIGEHDWHVVIGRGHSPEHACLHCPALRLLISGDQVLPRITSNVSVHPTEPAADPLTEWLESLTEIARRVSDDVLVLPAHNEPFTGLHERLRQLESSVMQALEQLRIKLLEPRRVVDVFDALFRRAVGDDPHLLSMATGESVAHINFLRQRGEAEIERIEDGVEWYRLTPGRDS</sequence>
<proteinExistence type="predicted"/>
<dbReference type="Gene3D" id="1.10.10.10">
    <property type="entry name" value="Winged helix-like DNA-binding domain superfamily/Winged helix DNA-binding domain"/>
    <property type="match status" value="1"/>
</dbReference>